<evidence type="ECO:0000256" key="4">
    <source>
        <dbReference type="ARBA" id="ARBA00022617"/>
    </source>
</evidence>
<dbReference type="Proteomes" id="UP000189177">
    <property type="component" value="Unassembled WGS sequence"/>
</dbReference>
<evidence type="ECO:0000256" key="2">
    <source>
        <dbReference type="ARBA" id="ARBA00006100"/>
    </source>
</evidence>
<comment type="caution">
    <text evidence="12">The sequence shown here is derived from an EMBL/GenBank/DDBJ whole genome shotgun (WGS) entry which is preliminary data.</text>
</comment>
<evidence type="ECO:0000256" key="1">
    <source>
        <dbReference type="ARBA" id="ARBA00001966"/>
    </source>
</evidence>
<evidence type="ECO:0000313" key="12">
    <source>
        <dbReference type="EMBL" id="OOC10484.1"/>
    </source>
</evidence>
<feature type="domain" description="Radical SAM core" evidence="11">
    <location>
        <begin position="5"/>
        <end position="242"/>
    </location>
</feature>
<evidence type="ECO:0000259" key="11">
    <source>
        <dbReference type="PROSITE" id="PS51918"/>
    </source>
</evidence>
<dbReference type="SUPFAM" id="SSF102114">
    <property type="entry name" value="Radical SAM enzymes"/>
    <property type="match status" value="1"/>
</dbReference>
<dbReference type="SFLD" id="SFLDS00029">
    <property type="entry name" value="Radical_SAM"/>
    <property type="match status" value="2"/>
</dbReference>
<dbReference type="Pfam" id="PF04055">
    <property type="entry name" value="Radical_SAM"/>
    <property type="match status" value="1"/>
</dbReference>
<sequence>MTPSFDTPIPLALYVHLPWCVRKCPYCDFNSHEPRGGEPPFDTYVAALLRDLEAQLPEVWGRRIESVFIGGGTPSLFPPEAMAELMSGLRALLPLRPDVEVTLEANPGTADRDYFRGYREAGINRLSLGVQSFDGDMLQRLGRIHGPEEAAEAVAHARTAGFERINLDLMFGLPGQSVAQGVADLEAAIAQQPEHISWYQLTLEPNTLFAARPPVLPEDDAVGELFAAGRALLAEADYTRYEVSAYARADERCRHNLNYWTFGDYLGIGAGAHGKLTRVHDGSIIRRVRPRQPQAYIDDPAGGRDTPVVPGERPFEFMLNALRLVEGAPEELFCERTGLPLAALQPGLDRVRGRGLLEPAGSGVLRATPEGLQFLNEVLEAFLAESEADGQQEEVSE</sequence>
<dbReference type="SMART" id="SM00729">
    <property type="entry name" value="Elp3"/>
    <property type="match status" value="1"/>
</dbReference>
<dbReference type="STRING" id="252474.B1A74_05580"/>
<dbReference type="InterPro" id="IPR034505">
    <property type="entry name" value="Coproporphyrinogen-III_oxidase"/>
</dbReference>
<dbReference type="InterPro" id="IPR006638">
    <property type="entry name" value="Elp3/MiaA/NifB-like_rSAM"/>
</dbReference>
<dbReference type="PANTHER" id="PTHR13932:SF5">
    <property type="entry name" value="RADICAL S-ADENOSYL METHIONINE DOMAIN-CONTAINING PROTEIN 1, MITOCHONDRIAL"/>
    <property type="match status" value="1"/>
</dbReference>
<comment type="function">
    <text evidence="10">Probably acts as a heme chaperone, transferring heme to an unknown acceptor. Binds one molecule of heme per monomer, possibly covalently. Binds 1 [4Fe-4S] cluster. The cluster is coordinated with 3 cysteines and an exchangeable S-adenosyl-L-methionine.</text>
</comment>
<evidence type="ECO:0000256" key="6">
    <source>
        <dbReference type="ARBA" id="ARBA00022723"/>
    </source>
</evidence>
<keyword evidence="13" id="KW-1185">Reference proteome</keyword>
<evidence type="ECO:0000256" key="9">
    <source>
        <dbReference type="ARBA" id="ARBA00023186"/>
    </source>
</evidence>
<dbReference type="GO" id="GO:0006779">
    <property type="term" value="P:porphyrin-containing compound biosynthetic process"/>
    <property type="evidence" value="ECO:0007669"/>
    <property type="project" value="InterPro"/>
</dbReference>
<dbReference type="AlphaFoldDB" id="A0A1V2ZZF5"/>
<dbReference type="RefSeq" id="WP_077244024.1">
    <property type="nucleotide sequence ID" value="NZ_MUZR01000015.1"/>
</dbReference>
<dbReference type="PROSITE" id="PS51918">
    <property type="entry name" value="RADICAL_SAM"/>
    <property type="match status" value="1"/>
</dbReference>
<evidence type="ECO:0000256" key="3">
    <source>
        <dbReference type="ARBA" id="ARBA00017228"/>
    </source>
</evidence>
<dbReference type="SFLD" id="SFLDG01082">
    <property type="entry name" value="B12-binding_domain_containing"/>
    <property type="match status" value="1"/>
</dbReference>
<dbReference type="OrthoDB" id="9808022at2"/>
<dbReference type="PANTHER" id="PTHR13932">
    <property type="entry name" value="COPROPORPHYRINIGEN III OXIDASE"/>
    <property type="match status" value="1"/>
</dbReference>
<dbReference type="InterPro" id="IPR013785">
    <property type="entry name" value="Aldolase_TIM"/>
</dbReference>
<dbReference type="SFLD" id="SFLDF00288">
    <property type="entry name" value="HemN-like__clustered_with_nucl"/>
    <property type="match status" value="1"/>
</dbReference>
<keyword evidence="8 10" id="KW-0411">Iron-sulfur</keyword>
<keyword evidence="9 10" id="KW-0143">Chaperone</keyword>
<keyword evidence="5 10" id="KW-0949">S-adenosyl-L-methionine</keyword>
<dbReference type="InterPro" id="IPR058240">
    <property type="entry name" value="rSAM_sf"/>
</dbReference>
<keyword evidence="7 10" id="KW-0408">Iron</keyword>
<dbReference type="GO" id="GO:0004109">
    <property type="term" value="F:coproporphyrinogen oxidase activity"/>
    <property type="evidence" value="ECO:0007669"/>
    <property type="project" value="InterPro"/>
</dbReference>
<protein>
    <recommendedName>
        <fullName evidence="3 10">Heme chaperone HemW</fullName>
    </recommendedName>
</protein>
<accession>A0A1V2ZZF5</accession>
<dbReference type="GO" id="GO:0051539">
    <property type="term" value="F:4 iron, 4 sulfur cluster binding"/>
    <property type="evidence" value="ECO:0007669"/>
    <property type="project" value="UniProtKB-UniRule"/>
</dbReference>
<dbReference type="Pfam" id="PF06969">
    <property type="entry name" value="HemN_C"/>
    <property type="match status" value="1"/>
</dbReference>
<organism evidence="12 13">
    <name type="scientific">Thioalkalivibrio halophilus</name>
    <dbReference type="NCBI Taxonomy" id="252474"/>
    <lineage>
        <taxon>Bacteria</taxon>
        <taxon>Pseudomonadati</taxon>
        <taxon>Pseudomonadota</taxon>
        <taxon>Gammaproteobacteria</taxon>
        <taxon>Chromatiales</taxon>
        <taxon>Ectothiorhodospiraceae</taxon>
        <taxon>Thioalkalivibrio</taxon>
    </lineage>
</organism>
<comment type="cofactor">
    <cofactor evidence="1">
        <name>[4Fe-4S] cluster</name>
        <dbReference type="ChEBI" id="CHEBI:49883"/>
    </cofactor>
</comment>
<evidence type="ECO:0000256" key="10">
    <source>
        <dbReference type="RuleBase" id="RU364116"/>
    </source>
</evidence>
<dbReference type="SFLD" id="SFLDG01065">
    <property type="entry name" value="anaerobic_coproporphyrinogen-I"/>
    <property type="match status" value="2"/>
</dbReference>
<comment type="similarity">
    <text evidence="2">Belongs to the anaerobic coproporphyrinogen-III oxidase family. HemW subfamily.</text>
</comment>
<dbReference type="InterPro" id="IPR010723">
    <property type="entry name" value="HemN_C"/>
</dbReference>
<comment type="subcellular location">
    <subcellularLocation>
        <location evidence="10">Cytoplasm</location>
    </subcellularLocation>
</comment>
<dbReference type="EMBL" id="MUZR01000015">
    <property type="protein sequence ID" value="OOC10484.1"/>
    <property type="molecule type" value="Genomic_DNA"/>
</dbReference>
<keyword evidence="10" id="KW-0004">4Fe-4S</keyword>
<evidence type="ECO:0000256" key="8">
    <source>
        <dbReference type="ARBA" id="ARBA00023014"/>
    </source>
</evidence>
<gene>
    <name evidence="12" type="ORF">B1A74_05580</name>
</gene>
<dbReference type="InterPro" id="IPR004559">
    <property type="entry name" value="HemW-like"/>
</dbReference>
<name>A0A1V2ZZF5_9GAMM</name>
<evidence type="ECO:0000256" key="7">
    <source>
        <dbReference type="ARBA" id="ARBA00023004"/>
    </source>
</evidence>
<dbReference type="GO" id="GO:0005737">
    <property type="term" value="C:cytoplasm"/>
    <property type="evidence" value="ECO:0007669"/>
    <property type="project" value="UniProtKB-SubCell"/>
</dbReference>
<proteinExistence type="inferred from homology"/>
<dbReference type="GO" id="GO:0046872">
    <property type="term" value="F:metal ion binding"/>
    <property type="evidence" value="ECO:0007669"/>
    <property type="project" value="UniProtKB-UniRule"/>
</dbReference>
<dbReference type="CDD" id="cd01335">
    <property type="entry name" value="Radical_SAM"/>
    <property type="match status" value="1"/>
</dbReference>
<reference evidence="12 13" key="1">
    <citation type="submission" date="2017-02" db="EMBL/GenBank/DDBJ databases">
        <title>Genomic diversity within the haloalkaliphilic genus Thioalkalivibrio.</title>
        <authorList>
            <person name="Ahn A.-C."/>
            <person name="Meier-Kolthoff J."/>
            <person name="Overmars L."/>
            <person name="Richter M."/>
            <person name="Woyke T."/>
            <person name="Sorokin D.Y."/>
            <person name="Muyzer G."/>
        </authorList>
    </citation>
    <scope>NUCLEOTIDE SEQUENCE [LARGE SCALE GENOMIC DNA]</scope>
    <source>
        <strain evidence="12 13">HL17</strain>
    </source>
</reference>
<keyword evidence="4 10" id="KW-0349">Heme</keyword>
<dbReference type="Gene3D" id="3.20.20.70">
    <property type="entry name" value="Aldolase class I"/>
    <property type="match status" value="1"/>
</dbReference>
<evidence type="ECO:0000256" key="5">
    <source>
        <dbReference type="ARBA" id="ARBA00022691"/>
    </source>
</evidence>
<keyword evidence="10" id="KW-0963">Cytoplasm</keyword>
<dbReference type="InterPro" id="IPR007197">
    <property type="entry name" value="rSAM"/>
</dbReference>
<dbReference type="NCBIfam" id="TIGR00539">
    <property type="entry name" value="hemN_rel"/>
    <property type="match status" value="1"/>
</dbReference>
<dbReference type="SFLD" id="SFLDF00562">
    <property type="entry name" value="HemN-like__clustered_with_heat"/>
    <property type="match status" value="1"/>
</dbReference>
<evidence type="ECO:0000313" key="13">
    <source>
        <dbReference type="Proteomes" id="UP000189177"/>
    </source>
</evidence>
<keyword evidence="6 10" id="KW-0479">Metal-binding</keyword>